<dbReference type="FunFam" id="3.40.50.720:FF:000003">
    <property type="entry name" value="S-(hydroxymethyl)glutathione dehydrogenase"/>
    <property type="match status" value="1"/>
</dbReference>
<dbReference type="InterPro" id="IPR002328">
    <property type="entry name" value="ADH_Zn_CS"/>
</dbReference>
<keyword evidence="4 7" id="KW-0862">Zinc</keyword>
<dbReference type="InterPro" id="IPR013149">
    <property type="entry name" value="ADH-like_C"/>
</dbReference>
<dbReference type="PANTHER" id="PTHR43880:SF12">
    <property type="entry name" value="ALCOHOL DEHYDROGENASE CLASS-3"/>
    <property type="match status" value="1"/>
</dbReference>
<keyword evidence="6" id="KW-0520">NAD</keyword>
<sequence>MRAAVLREVPGKFSIENVDLDKPRGEEVRIRTMAAGVCQTELHIMEGRNPALLPTVLGHESAGVVTAIGEDVTHVKLGDHIVTCVSRFCGECRQCLTGHPSLCHAVSTGRAAGAPPALSQNGNSINQFVGLASFAEEMLVHERNTVKIDRDIPFDRAALVGCAVLTGCGAVFNSAQVRAGTTVAVIGCGGVGLNCIQGARIAGALRVIAIDKSAAKLALAKQFGATDVIDASSCDPVAAVRDLTLGGVEYSFEAIGLPSTIEQAIAMLSRGGVTTAIGMIPDGATVRVSGADMMAERRLQGCRMGSNRFRLDVPRLLELYKQGRLMLDELISDRVDLDSVNQACAKLKSGAAARSVIMFE</sequence>
<dbReference type="PROSITE" id="PS00059">
    <property type="entry name" value="ADH_ZINC"/>
    <property type="match status" value="1"/>
</dbReference>
<keyword evidence="10" id="KW-1185">Reference proteome</keyword>
<evidence type="ECO:0000313" key="10">
    <source>
        <dbReference type="Proteomes" id="UP000655366"/>
    </source>
</evidence>
<dbReference type="Gene3D" id="3.90.180.10">
    <property type="entry name" value="Medium-chain alcohol dehydrogenases, catalytic domain"/>
    <property type="match status" value="1"/>
</dbReference>
<evidence type="ECO:0000256" key="7">
    <source>
        <dbReference type="RuleBase" id="RU361277"/>
    </source>
</evidence>
<evidence type="ECO:0000256" key="5">
    <source>
        <dbReference type="ARBA" id="ARBA00023002"/>
    </source>
</evidence>
<protein>
    <submittedName>
        <fullName evidence="9">Zn-dependent alcohol dehydrogenase</fullName>
    </submittedName>
</protein>
<gene>
    <name evidence="9" type="ORF">IV500_19440</name>
</gene>
<dbReference type="Pfam" id="PF00107">
    <property type="entry name" value="ADH_zinc_N"/>
    <property type="match status" value="1"/>
</dbReference>
<evidence type="ECO:0000256" key="6">
    <source>
        <dbReference type="ARBA" id="ARBA00023027"/>
    </source>
</evidence>
<dbReference type="SMART" id="SM00829">
    <property type="entry name" value="PKS_ER"/>
    <property type="match status" value="1"/>
</dbReference>
<dbReference type="EMBL" id="JADNYM010000032">
    <property type="protein sequence ID" value="MBG0741541.1"/>
    <property type="molecule type" value="Genomic_DNA"/>
</dbReference>
<keyword evidence="5" id="KW-0560">Oxidoreductase</keyword>
<dbReference type="Proteomes" id="UP000655366">
    <property type="component" value="Unassembled WGS sequence"/>
</dbReference>
<dbReference type="SUPFAM" id="SSF50129">
    <property type="entry name" value="GroES-like"/>
    <property type="match status" value="2"/>
</dbReference>
<comment type="caution">
    <text evidence="9">The sequence shown here is derived from an EMBL/GenBank/DDBJ whole genome shotgun (WGS) entry which is preliminary data.</text>
</comment>
<comment type="similarity">
    <text evidence="2 7">Belongs to the zinc-containing alcohol dehydrogenase family.</text>
</comment>
<dbReference type="SUPFAM" id="SSF51735">
    <property type="entry name" value="NAD(P)-binding Rossmann-fold domains"/>
    <property type="match status" value="1"/>
</dbReference>
<name>A0A931CV55_9MICC</name>
<evidence type="ECO:0000256" key="1">
    <source>
        <dbReference type="ARBA" id="ARBA00001947"/>
    </source>
</evidence>
<dbReference type="InterPro" id="IPR011032">
    <property type="entry name" value="GroES-like_sf"/>
</dbReference>
<feature type="domain" description="Enoyl reductase (ER)" evidence="8">
    <location>
        <begin position="8"/>
        <end position="357"/>
    </location>
</feature>
<evidence type="ECO:0000256" key="2">
    <source>
        <dbReference type="ARBA" id="ARBA00008072"/>
    </source>
</evidence>
<dbReference type="InterPro" id="IPR036291">
    <property type="entry name" value="NAD(P)-bd_dom_sf"/>
</dbReference>
<reference evidence="9 10" key="1">
    <citation type="submission" date="2020-11" db="EMBL/GenBank/DDBJ databases">
        <title>Arthrobacter antarcticus sp. nov., isolated from Antarctic Soil.</title>
        <authorList>
            <person name="Li J."/>
        </authorList>
    </citation>
    <scope>NUCLEOTIDE SEQUENCE [LARGE SCALE GENOMIC DNA]</scope>
    <source>
        <strain evidence="9 10">Z1-20</strain>
    </source>
</reference>
<organism evidence="9 10">
    <name type="scientific">Arthrobacter terrae</name>
    <dbReference type="NCBI Taxonomy" id="2935737"/>
    <lineage>
        <taxon>Bacteria</taxon>
        <taxon>Bacillati</taxon>
        <taxon>Actinomycetota</taxon>
        <taxon>Actinomycetes</taxon>
        <taxon>Micrococcales</taxon>
        <taxon>Micrococcaceae</taxon>
        <taxon>Arthrobacter</taxon>
    </lineage>
</organism>
<dbReference type="GO" id="GO:0046294">
    <property type="term" value="P:formaldehyde catabolic process"/>
    <property type="evidence" value="ECO:0007669"/>
    <property type="project" value="TreeGrafter"/>
</dbReference>
<evidence type="ECO:0000259" key="8">
    <source>
        <dbReference type="SMART" id="SM00829"/>
    </source>
</evidence>
<dbReference type="GO" id="GO:0008270">
    <property type="term" value="F:zinc ion binding"/>
    <property type="evidence" value="ECO:0007669"/>
    <property type="project" value="InterPro"/>
</dbReference>
<dbReference type="GO" id="GO:0051903">
    <property type="term" value="F:S-(hydroxymethyl)glutathione dehydrogenase [NAD(P)+] activity"/>
    <property type="evidence" value="ECO:0007669"/>
    <property type="project" value="TreeGrafter"/>
</dbReference>
<dbReference type="Gene3D" id="3.40.50.720">
    <property type="entry name" value="NAD(P)-binding Rossmann-like Domain"/>
    <property type="match status" value="1"/>
</dbReference>
<proteinExistence type="inferred from homology"/>
<accession>A0A931CV55</accession>
<dbReference type="GO" id="GO:0005829">
    <property type="term" value="C:cytosol"/>
    <property type="evidence" value="ECO:0007669"/>
    <property type="project" value="TreeGrafter"/>
</dbReference>
<comment type="cofactor">
    <cofactor evidence="1 7">
        <name>Zn(2+)</name>
        <dbReference type="ChEBI" id="CHEBI:29105"/>
    </cofactor>
</comment>
<dbReference type="PANTHER" id="PTHR43880">
    <property type="entry name" value="ALCOHOL DEHYDROGENASE"/>
    <property type="match status" value="1"/>
</dbReference>
<dbReference type="InterPro" id="IPR020843">
    <property type="entry name" value="ER"/>
</dbReference>
<evidence type="ECO:0000313" key="9">
    <source>
        <dbReference type="EMBL" id="MBG0741541.1"/>
    </source>
</evidence>
<dbReference type="AlphaFoldDB" id="A0A931CV55"/>
<dbReference type="Pfam" id="PF08240">
    <property type="entry name" value="ADH_N"/>
    <property type="match status" value="1"/>
</dbReference>
<dbReference type="RefSeq" id="WP_196398470.1">
    <property type="nucleotide sequence ID" value="NZ_JADNYM010000032.1"/>
</dbReference>
<dbReference type="CDD" id="cd08279">
    <property type="entry name" value="Zn_ADH_class_III"/>
    <property type="match status" value="1"/>
</dbReference>
<evidence type="ECO:0000256" key="4">
    <source>
        <dbReference type="ARBA" id="ARBA00022833"/>
    </source>
</evidence>
<keyword evidence="3 7" id="KW-0479">Metal-binding</keyword>
<evidence type="ECO:0000256" key="3">
    <source>
        <dbReference type="ARBA" id="ARBA00022723"/>
    </source>
</evidence>
<dbReference type="InterPro" id="IPR013154">
    <property type="entry name" value="ADH-like_N"/>
</dbReference>